<protein>
    <submittedName>
        <fullName evidence="2">Uncharacterized protein</fullName>
    </submittedName>
</protein>
<reference evidence="2" key="2">
    <citation type="submission" date="2023-11" db="UniProtKB">
        <authorList>
            <consortium name="WormBaseParasite"/>
        </authorList>
    </citation>
    <scope>IDENTIFICATION</scope>
</reference>
<dbReference type="WBParaSite" id="TREG1_102550.1">
    <property type="protein sequence ID" value="TREG1_102550.1"/>
    <property type="gene ID" value="TREG1_102550"/>
</dbReference>
<keyword evidence="1" id="KW-1185">Reference proteome</keyword>
<dbReference type="GO" id="GO:0005737">
    <property type="term" value="C:cytoplasm"/>
    <property type="evidence" value="ECO:0007669"/>
    <property type="project" value="TreeGrafter"/>
</dbReference>
<dbReference type="Proteomes" id="UP000050795">
    <property type="component" value="Unassembled WGS sequence"/>
</dbReference>
<accession>A0AA85IKM2</accession>
<evidence type="ECO:0000313" key="1">
    <source>
        <dbReference type="Proteomes" id="UP000050795"/>
    </source>
</evidence>
<dbReference type="PANTHER" id="PTHR14593:SF5">
    <property type="entry name" value="WD REPEAT-CONTAINING PROTEIN 11"/>
    <property type="match status" value="1"/>
</dbReference>
<reference evidence="1" key="1">
    <citation type="submission" date="2022-06" db="EMBL/GenBank/DDBJ databases">
        <authorList>
            <person name="Berger JAMES D."/>
            <person name="Berger JAMES D."/>
        </authorList>
    </citation>
    <scope>NUCLEOTIDE SEQUENCE [LARGE SCALE GENOMIC DNA]</scope>
</reference>
<name>A0AA85IKM2_TRIRE</name>
<dbReference type="PANTHER" id="PTHR14593">
    <property type="entry name" value="WD REPEAT-CONTAINING PROTEIN 11"/>
    <property type="match status" value="1"/>
</dbReference>
<dbReference type="AlphaFoldDB" id="A0AA85IKM2"/>
<organism evidence="1 2">
    <name type="scientific">Trichobilharzia regenti</name>
    <name type="common">Nasal bird schistosome</name>
    <dbReference type="NCBI Taxonomy" id="157069"/>
    <lineage>
        <taxon>Eukaryota</taxon>
        <taxon>Metazoa</taxon>
        <taxon>Spiralia</taxon>
        <taxon>Lophotrochozoa</taxon>
        <taxon>Platyhelminthes</taxon>
        <taxon>Trematoda</taxon>
        <taxon>Digenea</taxon>
        <taxon>Strigeidida</taxon>
        <taxon>Schistosomatoidea</taxon>
        <taxon>Schistosomatidae</taxon>
        <taxon>Trichobilharzia</taxon>
    </lineage>
</organism>
<dbReference type="InterPro" id="IPR039694">
    <property type="entry name" value="WDR11"/>
</dbReference>
<evidence type="ECO:0000313" key="2">
    <source>
        <dbReference type="WBParaSite" id="TREG1_102550.1"/>
    </source>
</evidence>
<sequence>MDFYAHSSNMIQKTCKETYELDNSSCSYVLVATAASSRRPKQAYPVNFTVDRLNEVTTAVASVDGRMQREIVFVNLAVIHPLGVISLDRSRPSFSRVYSCTQRDVIICLHENGNLSVYARRGLALAMDFYAHSSNMIQKTCKETYELDNSSCSYVLVATAASSRRPKQAYPVNFTVDRLNEVTTAVASVDGRMQFWQLRSIRKSFMENEEQKPVWSLSHLIPHESMENN</sequence>
<proteinExistence type="predicted"/>